<dbReference type="RefSeq" id="WP_066886359.1">
    <property type="nucleotide sequence ID" value="NZ_JYIJ01000012.1"/>
</dbReference>
<keyword evidence="2" id="KW-1185">Reference proteome</keyword>
<dbReference type="EMBL" id="LAXD01000001">
    <property type="protein sequence ID" value="KWX00690.1"/>
    <property type="molecule type" value="Genomic_DNA"/>
</dbReference>
<reference evidence="2" key="1">
    <citation type="submission" date="2015-04" db="EMBL/GenBank/DDBJ databases">
        <title>Physiological reanalysis, assessment of diazotrophy, and genome sequences of multiple isolates of Streptomyces thermoautotrophicus.</title>
        <authorList>
            <person name="MacKellar D.C."/>
            <person name="Lieber L."/>
            <person name="Norman J."/>
            <person name="Bolger A."/>
            <person name="Tobin C."/>
            <person name="Murray J.W."/>
            <person name="Chang R."/>
            <person name="Ford T."/>
            <person name="Nguyen P.Q."/>
            <person name="Woodward J."/>
            <person name="Permingeat H."/>
            <person name="Joshi N.S."/>
            <person name="Silver P.A."/>
            <person name="Usadel B."/>
            <person name="Rutherford A.W."/>
            <person name="Friesen M."/>
            <person name="Prell J."/>
        </authorList>
    </citation>
    <scope>NUCLEOTIDE SEQUENCE [LARGE SCALE GENOMIC DNA]</scope>
    <source>
        <strain evidence="2">H1</strain>
    </source>
</reference>
<sequence>MTDTTDFAKIFVTGRTTRGELSELVARALDGEVASPGSVAGPGWEADVLPNPDAGHGPEDDFLFWPLLIEYYPAEDATRQTTVGNVSRLLLALWNSGLRACAAADYEDELPHHGGWHAGRYTGPANQSADP</sequence>
<dbReference type="AlphaFoldDB" id="A0A132MSH9"/>
<accession>A0A132MSH9</accession>
<name>A0A132MSH9_9ACTN</name>
<protein>
    <submittedName>
        <fullName evidence="1">Uncharacterized protein</fullName>
    </submittedName>
</protein>
<dbReference type="OrthoDB" id="470767at2"/>
<dbReference type="STRING" id="1469144.LI90_1713"/>
<dbReference type="Proteomes" id="UP000070188">
    <property type="component" value="Unassembled WGS sequence"/>
</dbReference>
<organism evidence="1 2">
    <name type="scientific">Carbonactinospora thermoautotrophica</name>
    <dbReference type="NCBI Taxonomy" id="1469144"/>
    <lineage>
        <taxon>Bacteria</taxon>
        <taxon>Bacillati</taxon>
        <taxon>Actinomycetota</taxon>
        <taxon>Actinomycetes</taxon>
        <taxon>Kitasatosporales</taxon>
        <taxon>Carbonactinosporaceae</taxon>
        <taxon>Carbonactinospora</taxon>
    </lineage>
</organism>
<evidence type="ECO:0000313" key="1">
    <source>
        <dbReference type="EMBL" id="KWX00690.1"/>
    </source>
</evidence>
<proteinExistence type="predicted"/>
<dbReference type="PATRIC" id="fig|1469144.10.peg.1860"/>
<evidence type="ECO:0000313" key="2">
    <source>
        <dbReference type="Proteomes" id="UP000070188"/>
    </source>
</evidence>
<gene>
    <name evidence="1" type="ORF">LI90_1713</name>
</gene>
<comment type="caution">
    <text evidence="1">The sequence shown here is derived from an EMBL/GenBank/DDBJ whole genome shotgun (WGS) entry which is preliminary data.</text>
</comment>